<keyword evidence="1" id="KW-0677">Repeat</keyword>
<dbReference type="SUPFAM" id="SSF82185">
    <property type="entry name" value="Histone H3 K4-specific methyltransferase SET7/9 N-terminal domain"/>
    <property type="match status" value="1"/>
</dbReference>
<protein>
    <recommendedName>
        <fullName evidence="3">MORN repeat-containing protein 5</fullName>
    </recommendedName>
</protein>
<evidence type="ECO:0008006" key="3">
    <source>
        <dbReference type="Google" id="ProtNLM"/>
    </source>
</evidence>
<dbReference type="SMART" id="SM00698">
    <property type="entry name" value="MORN"/>
    <property type="match status" value="3"/>
</dbReference>
<reference evidence="2" key="1">
    <citation type="submission" date="2021-01" db="EMBL/GenBank/DDBJ databases">
        <authorList>
            <person name="Corre E."/>
            <person name="Pelletier E."/>
            <person name="Niang G."/>
            <person name="Scheremetjew M."/>
            <person name="Finn R."/>
            <person name="Kale V."/>
            <person name="Holt S."/>
            <person name="Cochrane G."/>
            <person name="Meng A."/>
            <person name="Brown T."/>
            <person name="Cohen L."/>
        </authorList>
    </citation>
    <scope>NUCLEOTIDE SEQUENCE</scope>
    <source>
        <strain evidence="2">CCMP3105</strain>
    </source>
</reference>
<evidence type="ECO:0000256" key="1">
    <source>
        <dbReference type="ARBA" id="ARBA00022737"/>
    </source>
</evidence>
<dbReference type="EMBL" id="HBNR01009973">
    <property type="protein sequence ID" value="CAE4566925.1"/>
    <property type="molecule type" value="Transcribed_RNA"/>
</dbReference>
<accession>A0A7S4UH35</accession>
<proteinExistence type="predicted"/>
<organism evidence="2">
    <name type="scientific">Alexandrium monilatum</name>
    <dbReference type="NCBI Taxonomy" id="311494"/>
    <lineage>
        <taxon>Eukaryota</taxon>
        <taxon>Sar</taxon>
        <taxon>Alveolata</taxon>
        <taxon>Dinophyceae</taxon>
        <taxon>Gonyaulacales</taxon>
        <taxon>Pyrocystaceae</taxon>
        <taxon>Alexandrium</taxon>
    </lineage>
</organism>
<gene>
    <name evidence="2" type="ORF">AMON00008_LOCUS6544</name>
</gene>
<evidence type="ECO:0000313" key="2">
    <source>
        <dbReference type="EMBL" id="CAE4566925.1"/>
    </source>
</evidence>
<dbReference type="InterPro" id="IPR003409">
    <property type="entry name" value="MORN"/>
</dbReference>
<sequence length="220" mass="24222">MGDEEREPPGTYTITNEAGEPIKSIGFTGIAKAEYANGDIYEGHFQDGMRHGKGKYTYFSGDVFDGIFENNVKTGKAYVTYAKGGFFHGHFKEGLREGEGTFKYPNGDIYSGMWKAGKKSGKGTYVFNKTKYEYKGDWKDGQMIQGAWSLRDKFKYVGHFQSQKPFGDGAWHTSQGTIVEGAYVQQVVPIDSEPPAPPGGVPATATKAFWKTAAMVAVED</sequence>
<dbReference type="PANTHER" id="PTHR43215">
    <property type="entry name" value="RADIAL SPOKE HEAD 1 HOMOLOG"/>
    <property type="match status" value="1"/>
</dbReference>
<dbReference type="Pfam" id="PF02493">
    <property type="entry name" value="MORN"/>
    <property type="match status" value="5"/>
</dbReference>
<dbReference type="Gene3D" id="2.20.110.10">
    <property type="entry name" value="Histone H3 K4-specific methyltransferase SET7/9 N-terminal domain"/>
    <property type="match status" value="2"/>
</dbReference>
<dbReference type="PANTHER" id="PTHR43215:SF14">
    <property type="entry name" value="RADIAL SPOKE HEAD 1 HOMOLOG"/>
    <property type="match status" value="1"/>
</dbReference>
<name>A0A7S4UH35_9DINO</name>
<dbReference type="AlphaFoldDB" id="A0A7S4UH35"/>